<dbReference type="InterPro" id="IPR029058">
    <property type="entry name" value="AB_hydrolase_fold"/>
</dbReference>
<dbReference type="PANTHER" id="PTHR43194:SF5">
    <property type="entry name" value="PIMELOYL-[ACYL-CARRIER PROTEIN] METHYL ESTER ESTERASE"/>
    <property type="match status" value="1"/>
</dbReference>
<keyword evidence="2" id="KW-0378">Hydrolase</keyword>
<dbReference type="InterPro" id="IPR050228">
    <property type="entry name" value="Carboxylesterase_BioH"/>
</dbReference>
<comment type="caution">
    <text evidence="2">The sequence shown here is derived from an EMBL/GenBank/DDBJ whole genome shotgun (WGS) entry which is preliminary data.</text>
</comment>
<dbReference type="SUPFAM" id="SSF53474">
    <property type="entry name" value="alpha/beta-Hydrolases"/>
    <property type="match status" value="1"/>
</dbReference>
<sequence length="226" mass="23082">MADRQPLVLLSGVGGDEAVWEPLVRALADVADCRPMVAAGDSIAAMADDILARCDGPFALAGHSLGGYVALAIQRAAPARVTRLALLNTSAQADDADARANREKVIARIARDGFDAVVRLMAPATTASPMAEAAAMLLRSGGERFVREQRAAMTRPDALPGLSALAVPLLVVGSARDAIIPAARSVEIADAVPGATLVMLPDAGHLAPLEAPAAVAAAMRAWLAAA</sequence>
<protein>
    <submittedName>
        <fullName evidence="2">Alpha/beta fold hydrolase</fullName>
    </submittedName>
</protein>
<proteinExistence type="predicted"/>
<evidence type="ECO:0000313" key="3">
    <source>
        <dbReference type="Proteomes" id="UP001176468"/>
    </source>
</evidence>
<name>A0ABT8ZXL8_9SPHN</name>
<dbReference type="GO" id="GO:0016787">
    <property type="term" value="F:hydrolase activity"/>
    <property type="evidence" value="ECO:0007669"/>
    <property type="project" value="UniProtKB-KW"/>
</dbReference>
<organism evidence="2 3">
    <name type="scientific">Sphingomonas immobilis</name>
    <dbReference type="NCBI Taxonomy" id="3063997"/>
    <lineage>
        <taxon>Bacteria</taxon>
        <taxon>Pseudomonadati</taxon>
        <taxon>Pseudomonadota</taxon>
        <taxon>Alphaproteobacteria</taxon>
        <taxon>Sphingomonadales</taxon>
        <taxon>Sphingomonadaceae</taxon>
        <taxon>Sphingomonas</taxon>
    </lineage>
</organism>
<feature type="domain" description="AB hydrolase-1" evidence="1">
    <location>
        <begin position="10"/>
        <end position="218"/>
    </location>
</feature>
<dbReference type="Pfam" id="PF12697">
    <property type="entry name" value="Abhydrolase_6"/>
    <property type="match status" value="1"/>
</dbReference>
<evidence type="ECO:0000259" key="1">
    <source>
        <dbReference type="Pfam" id="PF12697"/>
    </source>
</evidence>
<dbReference type="Gene3D" id="3.40.50.1820">
    <property type="entry name" value="alpha/beta hydrolase"/>
    <property type="match status" value="1"/>
</dbReference>
<dbReference type="InterPro" id="IPR000073">
    <property type="entry name" value="AB_hydrolase_1"/>
</dbReference>
<dbReference type="PANTHER" id="PTHR43194">
    <property type="entry name" value="HYDROLASE ALPHA/BETA FOLD FAMILY"/>
    <property type="match status" value="1"/>
</dbReference>
<evidence type="ECO:0000313" key="2">
    <source>
        <dbReference type="EMBL" id="MDO7842293.1"/>
    </source>
</evidence>
<gene>
    <name evidence="2" type="ORF">Q5H94_08135</name>
</gene>
<reference evidence="2" key="1">
    <citation type="submission" date="2023-07" db="EMBL/GenBank/DDBJ databases">
        <authorList>
            <person name="Kim M.K."/>
        </authorList>
    </citation>
    <scope>NUCLEOTIDE SEQUENCE</scope>
    <source>
        <strain evidence="2">CA1-15</strain>
    </source>
</reference>
<dbReference type="Proteomes" id="UP001176468">
    <property type="component" value="Unassembled WGS sequence"/>
</dbReference>
<dbReference type="PRINTS" id="PR00111">
    <property type="entry name" value="ABHYDROLASE"/>
</dbReference>
<accession>A0ABT8ZXL8</accession>
<keyword evidence="3" id="KW-1185">Reference proteome</keyword>
<dbReference type="RefSeq" id="WP_304560760.1">
    <property type="nucleotide sequence ID" value="NZ_JAUQSZ010000004.1"/>
</dbReference>
<dbReference type="EMBL" id="JAUQSZ010000004">
    <property type="protein sequence ID" value="MDO7842293.1"/>
    <property type="molecule type" value="Genomic_DNA"/>
</dbReference>